<proteinExistence type="predicted"/>
<comment type="caution">
    <text evidence="1">The sequence shown here is derived from an EMBL/GenBank/DDBJ whole genome shotgun (WGS) entry which is preliminary data.</text>
</comment>
<dbReference type="EMBL" id="LNFO01000242">
    <property type="protein sequence ID" value="KUG01684.1"/>
    <property type="molecule type" value="Genomic_DNA"/>
</dbReference>
<organism evidence="1 2">
    <name type="scientific">Phytophthora nicotianae</name>
    <name type="common">Potato buckeye rot agent</name>
    <name type="synonym">Phytophthora parasitica</name>
    <dbReference type="NCBI Taxonomy" id="4792"/>
    <lineage>
        <taxon>Eukaryota</taxon>
        <taxon>Sar</taxon>
        <taxon>Stramenopiles</taxon>
        <taxon>Oomycota</taxon>
        <taxon>Peronosporomycetes</taxon>
        <taxon>Peronosporales</taxon>
        <taxon>Peronosporaceae</taxon>
        <taxon>Phytophthora</taxon>
    </lineage>
</organism>
<protein>
    <submittedName>
        <fullName evidence="1">Uncharacterized protein</fullName>
    </submittedName>
</protein>
<evidence type="ECO:0000313" key="1">
    <source>
        <dbReference type="EMBL" id="KUG01684.1"/>
    </source>
</evidence>
<dbReference type="Proteomes" id="UP000052943">
    <property type="component" value="Unassembled WGS sequence"/>
</dbReference>
<evidence type="ECO:0000313" key="2">
    <source>
        <dbReference type="Proteomes" id="UP000052943"/>
    </source>
</evidence>
<accession>A0A0W8DZ66</accession>
<sequence length="214" mass="24538">MDAILARVGVSDTALRAHCSNAVHDELQQAEKRLQKPLAALKRALEVAEASRELYKSSQALVDESPDVSSMLSRVVSSCNAIGPLTRKLHQTRLPREFPETTKLRKHIAANFETPAEEVVIIQERLKKMLKEVRGWCRDDPYSVSVFEDRLQFVKETIEASGYEGYEPRWDKSIAELLFRFGCCLQAFHTGWAQDRRYDTIRALLSEMKSQERR</sequence>
<dbReference type="OrthoDB" id="124830at2759"/>
<gene>
    <name evidence="1" type="ORF">AM587_10002172</name>
</gene>
<dbReference type="AlphaFoldDB" id="A0A0W8DZ66"/>
<name>A0A0W8DZ66_PHYNI</name>
<reference evidence="1 2" key="1">
    <citation type="submission" date="2015-11" db="EMBL/GenBank/DDBJ databases">
        <title>Genomes and virulence difference between two physiological races of Phytophthora nicotianae.</title>
        <authorList>
            <person name="Liu H."/>
            <person name="Ma X."/>
            <person name="Yu H."/>
            <person name="Fang D."/>
            <person name="Li Y."/>
            <person name="Wang X."/>
            <person name="Wang W."/>
            <person name="Dong Y."/>
            <person name="Xiao B."/>
        </authorList>
    </citation>
    <scope>NUCLEOTIDE SEQUENCE [LARGE SCALE GENOMIC DNA]</scope>
    <source>
        <strain evidence="2">race 0</strain>
    </source>
</reference>